<reference evidence="2" key="1">
    <citation type="submission" date="2016-11" db="UniProtKB">
        <authorList>
            <consortium name="WormBaseParasite"/>
        </authorList>
    </citation>
    <scope>IDENTIFICATION</scope>
</reference>
<dbReference type="WBParaSite" id="Hba_15935">
    <property type="protein sequence ID" value="Hba_15935"/>
    <property type="gene ID" value="Hba_15935"/>
</dbReference>
<sequence>MVNTELLKKHASQYKITKDTAGEYHKQLFTLHPELAQFYDAEDIDPDSITKVRSKVHHAWAAGTSVFFQKLLKGEEFCCTAYSDVGFPMKEFNKVGDAFLAAMEKNAGGVTAEQKKEWEELFKKAYADMKTWGWY</sequence>
<proteinExistence type="predicted"/>
<dbReference type="AlphaFoldDB" id="A0A1I7XF27"/>
<dbReference type="Proteomes" id="UP000095283">
    <property type="component" value="Unplaced"/>
</dbReference>
<dbReference type="SUPFAM" id="SSF46458">
    <property type="entry name" value="Globin-like"/>
    <property type="match status" value="1"/>
</dbReference>
<organism evidence="1 2">
    <name type="scientific">Heterorhabditis bacteriophora</name>
    <name type="common">Entomopathogenic nematode worm</name>
    <dbReference type="NCBI Taxonomy" id="37862"/>
    <lineage>
        <taxon>Eukaryota</taxon>
        <taxon>Metazoa</taxon>
        <taxon>Ecdysozoa</taxon>
        <taxon>Nematoda</taxon>
        <taxon>Chromadorea</taxon>
        <taxon>Rhabditida</taxon>
        <taxon>Rhabditina</taxon>
        <taxon>Rhabditomorpha</taxon>
        <taxon>Strongyloidea</taxon>
        <taxon>Heterorhabditidae</taxon>
        <taxon>Heterorhabditis</taxon>
    </lineage>
</organism>
<evidence type="ECO:0000313" key="2">
    <source>
        <dbReference type="WBParaSite" id="Hba_15935"/>
    </source>
</evidence>
<keyword evidence="1" id="KW-1185">Reference proteome</keyword>
<protein>
    <submittedName>
        <fullName evidence="2">GLOBIN domain-containing protein</fullName>
    </submittedName>
</protein>
<accession>A0A1I7XF27</accession>
<dbReference type="InterPro" id="IPR009050">
    <property type="entry name" value="Globin-like_sf"/>
</dbReference>
<name>A0A1I7XF27_HETBA</name>
<evidence type="ECO:0000313" key="1">
    <source>
        <dbReference type="Proteomes" id="UP000095283"/>
    </source>
</evidence>